<evidence type="ECO:0000256" key="3">
    <source>
        <dbReference type="ARBA" id="ARBA00022723"/>
    </source>
</evidence>
<evidence type="ECO:0000256" key="1">
    <source>
        <dbReference type="ARBA" id="ARBA00001966"/>
    </source>
</evidence>
<proteinExistence type="predicted"/>
<evidence type="ECO:0000256" key="2">
    <source>
        <dbReference type="ARBA" id="ARBA00022691"/>
    </source>
</evidence>
<evidence type="ECO:0000256" key="4">
    <source>
        <dbReference type="ARBA" id="ARBA00023004"/>
    </source>
</evidence>
<dbReference type="Pfam" id="PF04055">
    <property type="entry name" value="Radical_SAM"/>
    <property type="match status" value="1"/>
</dbReference>
<dbReference type="Proteomes" id="UP000192906">
    <property type="component" value="Unassembled WGS sequence"/>
</dbReference>
<dbReference type="Gene3D" id="3.20.20.70">
    <property type="entry name" value="Aldolase class I"/>
    <property type="match status" value="1"/>
</dbReference>
<evidence type="ECO:0000313" key="7">
    <source>
        <dbReference type="EMBL" id="SMF44325.1"/>
    </source>
</evidence>
<comment type="cofactor">
    <cofactor evidence="1">
        <name>[4Fe-4S] cluster</name>
        <dbReference type="ChEBI" id="CHEBI:49883"/>
    </cofactor>
</comment>
<dbReference type="RefSeq" id="WP_085104762.1">
    <property type="nucleotide sequence ID" value="NZ_FWZU01000009.1"/>
</dbReference>
<dbReference type="GO" id="GO:0046872">
    <property type="term" value="F:metal ion binding"/>
    <property type="evidence" value="ECO:0007669"/>
    <property type="project" value="UniProtKB-KW"/>
</dbReference>
<keyword evidence="8" id="KW-1185">Reference proteome</keyword>
<dbReference type="CDD" id="cd01335">
    <property type="entry name" value="Radical_SAM"/>
    <property type="match status" value="1"/>
</dbReference>
<dbReference type="InterPro" id="IPR013785">
    <property type="entry name" value="Aldolase_TIM"/>
</dbReference>
<dbReference type="SUPFAM" id="SSF102114">
    <property type="entry name" value="Radical SAM enzymes"/>
    <property type="match status" value="1"/>
</dbReference>
<dbReference type="STRING" id="1519643.SAMN06295933_3586"/>
<gene>
    <name evidence="7" type="ORF">SAMN06295933_3586</name>
</gene>
<dbReference type="GO" id="GO:0003824">
    <property type="term" value="F:catalytic activity"/>
    <property type="evidence" value="ECO:0007669"/>
    <property type="project" value="InterPro"/>
</dbReference>
<name>A0A1X7F1L7_9BACT</name>
<keyword evidence="3" id="KW-0479">Metal-binding</keyword>
<organism evidence="7 8">
    <name type="scientific">Desulfovibrio gilichinskyi</name>
    <dbReference type="NCBI Taxonomy" id="1519643"/>
    <lineage>
        <taxon>Bacteria</taxon>
        <taxon>Pseudomonadati</taxon>
        <taxon>Thermodesulfobacteriota</taxon>
        <taxon>Desulfovibrionia</taxon>
        <taxon>Desulfovibrionales</taxon>
        <taxon>Desulfovibrionaceae</taxon>
        <taxon>Desulfovibrio</taxon>
    </lineage>
</organism>
<keyword evidence="5" id="KW-0411">Iron-sulfur</keyword>
<dbReference type="SFLD" id="SFLDG01067">
    <property type="entry name" value="SPASM/twitch_domain_containing"/>
    <property type="match status" value="1"/>
</dbReference>
<protein>
    <submittedName>
        <fullName evidence="7">4Fe-4S single cluster domain-containing protein</fullName>
    </submittedName>
</protein>
<keyword evidence="4" id="KW-0408">Iron</keyword>
<evidence type="ECO:0000256" key="5">
    <source>
        <dbReference type="ARBA" id="ARBA00023014"/>
    </source>
</evidence>
<feature type="domain" description="Radical SAM core" evidence="6">
    <location>
        <begin position="62"/>
        <end position="149"/>
    </location>
</feature>
<keyword evidence="2" id="KW-0949">S-adenosyl-L-methionine</keyword>
<dbReference type="SFLD" id="SFLDS00029">
    <property type="entry name" value="Radical_SAM"/>
    <property type="match status" value="1"/>
</dbReference>
<accession>A0A1X7F1L7</accession>
<sequence>MINKKQTLGGFPPKPFIMRFKQVENQWYKVKKVYRSLRVKKYPTFVFGPQYKRSRDCIEIDITYRCNLRCLNCNRSINKAPENLDISLAMIDNFVSDSLIQNIHWKRIRILGGEPTLHPHFVSIVKKIIKYRDSMGRGNVSIEVVTNGHGSYVQKQLNSLPSDIYIENSKKTPQEKLKFRPFSWAPRDFGQYSNNSYVNGCQIMKLCGMGLTPMGYYPCAISGGIDRIAKKQCGRNKIPTFDDDMKDILEWACSLCGRFLDGHHIPSKLLLPLTEELISPSWVKLYQDWQTKK</sequence>
<dbReference type="GO" id="GO:0051536">
    <property type="term" value="F:iron-sulfur cluster binding"/>
    <property type="evidence" value="ECO:0007669"/>
    <property type="project" value="UniProtKB-KW"/>
</dbReference>
<dbReference type="InterPro" id="IPR058240">
    <property type="entry name" value="rSAM_sf"/>
</dbReference>
<dbReference type="InterPro" id="IPR007197">
    <property type="entry name" value="rSAM"/>
</dbReference>
<dbReference type="EMBL" id="FWZU01000009">
    <property type="protein sequence ID" value="SMF44325.1"/>
    <property type="molecule type" value="Genomic_DNA"/>
</dbReference>
<dbReference type="AlphaFoldDB" id="A0A1X7F1L7"/>
<reference evidence="8" key="1">
    <citation type="submission" date="2017-04" db="EMBL/GenBank/DDBJ databases">
        <authorList>
            <person name="Varghese N."/>
            <person name="Submissions S."/>
        </authorList>
    </citation>
    <scope>NUCLEOTIDE SEQUENCE [LARGE SCALE GENOMIC DNA]</scope>
    <source>
        <strain evidence="8">K3S</strain>
    </source>
</reference>
<evidence type="ECO:0000313" key="8">
    <source>
        <dbReference type="Proteomes" id="UP000192906"/>
    </source>
</evidence>
<dbReference type="OrthoDB" id="9810775at2"/>
<evidence type="ECO:0000259" key="6">
    <source>
        <dbReference type="Pfam" id="PF04055"/>
    </source>
</evidence>